<evidence type="ECO:0000313" key="9">
    <source>
        <dbReference type="EMBL" id="RLQ14591.1"/>
    </source>
</evidence>
<evidence type="ECO:0000256" key="2">
    <source>
        <dbReference type="ARBA" id="ARBA00022759"/>
    </source>
</evidence>
<dbReference type="SMART" id="SM00535">
    <property type="entry name" value="RIBOc"/>
    <property type="match status" value="1"/>
</dbReference>
<keyword evidence="4" id="KW-0699">rRNA-binding</keyword>
<organism evidence="7 10">
    <name type="scientific">Geobacillus stearothermophilus</name>
    <name type="common">Bacillus stearothermophilus</name>
    <dbReference type="NCBI Taxonomy" id="1422"/>
    <lineage>
        <taxon>Bacteria</taxon>
        <taxon>Bacillati</taxon>
        <taxon>Bacillota</taxon>
        <taxon>Bacilli</taxon>
        <taxon>Bacillales</taxon>
        <taxon>Anoxybacillaceae</taxon>
        <taxon>Geobacillus</taxon>
    </lineage>
</organism>
<evidence type="ECO:0000256" key="3">
    <source>
        <dbReference type="ARBA" id="ARBA00022801"/>
    </source>
</evidence>
<dbReference type="Pfam" id="PF00636">
    <property type="entry name" value="Ribonuclease_3"/>
    <property type="match status" value="1"/>
</dbReference>
<evidence type="ECO:0000313" key="7">
    <source>
        <dbReference type="EMBL" id="KYD27703.1"/>
    </source>
</evidence>
<evidence type="ECO:0000313" key="10">
    <source>
        <dbReference type="Proteomes" id="UP000075424"/>
    </source>
</evidence>
<dbReference type="InterPro" id="IPR008226">
    <property type="entry name" value="Mini3_fam"/>
</dbReference>
<evidence type="ECO:0000259" key="5">
    <source>
        <dbReference type="SMART" id="SM00535"/>
    </source>
</evidence>
<keyword evidence="3 4" id="KW-0378">Hydrolase</keyword>
<dbReference type="EMBL" id="LQYY01000136">
    <property type="protein sequence ID" value="KYD31875.1"/>
    <property type="molecule type" value="Genomic_DNA"/>
</dbReference>
<dbReference type="InterPro" id="IPR036389">
    <property type="entry name" value="RNase_III_sf"/>
</dbReference>
<keyword evidence="4" id="KW-0698">rRNA processing</keyword>
<evidence type="ECO:0000256" key="4">
    <source>
        <dbReference type="HAMAP-Rule" id="MF_01468"/>
    </source>
</evidence>
<reference evidence="6 13" key="2">
    <citation type="submission" date="2016-03" db="EMBL/GenBank/DDBJ databases">
        <title>Spore heat resistance.</title>
        <authorList>
            <person name="Boekhorst J."/>
            <person name="Berendsen E.M."/>
            <person name="Wells-Bennik M.H."/>
            <person name="Kuipers O.P."/>
        </authorList>
    </citation>
    <scope>NUCLEOTIDE SEQUENCE [LARGE SCALE GENOMIC DNA]</scope>
    <source>
        <strain evidence="6 13">GS8</strain>
    </source>
</reference>
<keyword evidence="1 4" id="KW-0540">Nuclease</keyword>
<sequence>MAQFETVHDVKQLNGLALAYIGDAVYEVYVRRHLLAMGSVRPHELHRRAIRYVSARAQARVILTLLDEGVLTEEEQAIVRRGRNAKSGTIPKNTDVQTYRHSTAFEALIGYHFLQDNGRRVDELIGRSFAIIEREERALE</sequence>
<keyword evidence="4" id="KW-0460">Magnesium</keyword>
<dbReference type="SUPFAM" id="SSF69065">
    <property type="entry name" value="RNase III domain-like"/>
    <property type="match status" value="1"/>
</dbReference>
<keyword evidence="4" id="KW-0694">RNA-binding</keyword>
<dbReference type="GeneID" id="89612919"/>
<name>A0A150MTB2_GEOSE</name>
<comment type="cofactor">
    <cofactor evidence="4">
        <name>Mg(2+)</name>
        <dbReference type="ChEBI" id="CHEBI:18420"/>
    </cofactor>
</comment>
<dbReference type="PANTHER" id="PTHR34276:SF1">
    <property type="entry name" value="MINI-RIBONUCLEASE 3"/>
    <property type="match status" value="1"/>
</dbReference>
<comment type="similarity">
    <text evidence="4">Belongs to the MrnC RNase family.</text>
</comment>
<reference evidence="10 11" key="1">
    <citation type="submission" date="2016-01" db="EMBL/GenBank/DDBJ databases">
        <title>Draft Genome Sequences of Seven Thermophilic Sporeformers Isolated from Foods.</title>
        <authorList>
            <person name="Berendsen E.M."/>
            <person name="Wells-Bennik M.H."/>
            <person name="Krawcyk A.O."/>
            <person name="De Jong A."/>
            <person name="Holsappel S."/>
            <person name="Eijlander R.T."/>
            <person name="Kuipers O.P."/>
        </authorList>
    </citation>
    <scope>NUCLEOTIDE SEQUENCE [LARGE SCALE GENOMIC DNA]</scope>
    <source>
        <strain evidence="7 10">B4109</strain>
        <strain evidence="8 11">B4114</strain>
    </source>
</reference>
<evidence type="ECO:0000313" key="13">
    <source>
        <dbReference type="Proteomes" id="UP000773850"/>
    </source>
</evidence>
<feature type="domain" description="RNase III" evidence="5">
    <location>
        <begin position="1"/>
        <end position="137"/>
    </location>
</feature>
<dbReference type="PANTHER" id="PTHR34276">
    <property type="entry name" value="MINI-RIBONUCLEASE 3"/>
    <property type="match status" value="1"/>
</dbReference>
<dbReference type="GO" id="GO:0006364">
    <property type="term" value="P:rRNA processing"/>
    <property type="evidence" value="ECO:0007669"/>
    <property type="project" value="UniProtKB-UniRule"/>
</dbReference>
<dbReference type="Proteomes" id="UP000773850">
    <property type="component" value="Unassembled WGS sequence"/>
</dbReference>
<protein>
    <recommendedName>
        <fullName evidence="4">Mini-ribonuclease 3</fullName>
        <shortName evidence="4">Mini-3</shortName>
        <shortName evidence="4">Mini-RNase 3</shortName>
        <ecNumber evidence="4">3.1.26.-</ecNumber>
    </recommendedName>
    <alternativeName>
        <fullName evidence="4">Mini-RNase III</fullName>
        <shortName evidence="4">Mini-III</shortName>
    </alternativeName>
</protein>
<dbReference type="GO" id="GO:0004525">
    <property type="term" value="F:ribonuclease III activity"/>
    <property type="evidence" value="ECO:0007669"/>
    <property type="project" value="InterPro"/>
</dbReference>
<dbReference type="Proteomes" id="UP000075517">
    <property type="component" value="Unassembled WGS sequence"/>
</dbReference>
<comment type="subcellular location">
    <subcellularLocation>
        <location evidence="4">Cytoplasm</location>
    </subcellularLocation>
</comment>
<evidence type="ECO:0000256" key="1">
    <source>
        <dbReference type="ARBA" id="ARBA00022722"/>
    </source>
</evidence>
<dbReference type="Proteomes" id="UP000075424">
    <property type="component" value="Unassembled WGS sequence"/>
</dbReference>
<dbReference type="PIRSF" id="PIRSF005520">
    <property type="entry name" value="UCP005520"/>
    <property type="match status" value="1"/>
</dbReference>
<dbReference type="EMBL" id="LUCS01000023">
    <property type="protein sequence ID" value="KAF6511245.1"/>
    <property type="molecule type" value="Genomic_DNA"/>
</dbReference>
<dbReference type="GO" id="GO:0005737">
    <property type="term" value="C:cytoplasm"/>
    <property type="evidence" value="ECO:0007669"/>
    <property type="project" value="UniProtKB-SubCell"/>
</dbReference>
<reference evidence="9 12" key="3">
    <citation type="submission" date="2018-10" db="EMBL/GenBank/DDBJ databases">
        <title>Geobacillus stearothermophilus in processing lines of powdered infant formula.</title>
        <authorList>
            <person name="Rhee M.S."/>
            <person name="Choi I.-G."/>
            <person name="Cho T.J."/>
            <person name="Park B."/>
        </authorList>
    </citation>
    <scope>NUCLEOTIDE SEQUENCE [LARGE SCALE GENOMIC DNA]</scope>
    <source>
        <strain evidence="9 12">FHS-PPGT130</strain>
    </source>
</reference>
<gene>
    <name evidence="4" type="primary">mrnC</name>
    <name evidence="7" type="ORF">B4109_0103</name>
    <name evidence="8" type="ORF">B4114_0097</name>
    <name evidence="9" type="ORF">D9548_04520</name>
    <name evidence="6" type="ORF">GS8_1440</name>
</gene>
<dbReference type="Proteomes" id="UP000266922">
    <property type="component" value="Unassembled WGS sequence"/>
</dbReference>
<keyword evidence="13" id="KW-1185">Reference proteome</keyword>
<dbReference type="EMBL" id="RCTJ01000009">
    <property type="protein sequence ID" value="RLQ14591.1"/>
    <property type="molecule type" value="Genomic_DNA"/>
</dbReference>
<dbReference type="HAMAP" id="MF_01468">
    <property type="entry name" value="RNase_Mini_III"/>
    <property type="match status" value="1"/>
</dbReference>
<comment type="function">
    <text evidence="4">Involved in correct processing of both the 5' and 3' ends of 23S rRNA precursor. Processes 30S rRNA precursor transcript even in absence of ribonuclease 3 (Rnc); Rnc processes 30S rRNA into smaller rRNA precursors.</text>
</comment>
<evidence type="ECO:0000313" key="8">
    <source>
        <dbReference type="EMBL" id="KYD31875.1"/>
    </source>
</evidence>
<dbReference type="Gene3D" id="1.10.1520.10">
    <property type="entry name" value="Ribonuclease III domain"/>
    <property type="match status" value="1"/>
</dbReference>
<keyword evidence="4" id="KW-0690">Ribosome biogenesis</keyword>
<evidence type="ECO:0000313" key="12">
    <source>
        <dbReference type="Proteomes" id="UP000266922"/>
    </source>
</evidence>
<feature type="active site" evidence="4">
    <location>
        <position position="23"/>
    </location>
</feature>
<dbReference type="EC" id="3.1.26.-" evidence="4"/>
<dbReference type="RefSeq" id="WP_033017259.1">
    <property type="nucleotide sequence ID" value="NZ_CBCSGJ010000012.1"/>
</dbReference>
<dbReference type="CDD" id="cd00593">
    <property type="entry name" value="RIBOc"/>
    <property type="match status" value="1"/>
</dbReference>
<proteinExistence type="inferred from homology"/>
<comment type="subunit">
    <text evidence="4">Homodimer.</text>
</comment>
<dbReference type="PATRIC" id="fig|1422.17.peg.1481"/>
<comment type="caution">
    <text evidence="7">The sequence shown here is derived from an EMBL/GenBank/DDBJ whole genome shotgun (WGS) entry which is preliminary data.</text>
</comment>
<dbReference type="InterPro" id="IPR000999">
    <property type="entry name" value="RNase_III_dom"/>
</dbReference>
<dbReference type="EMBL" id="LQYV01000037">
    <property type="protein sequence ID" value="KYD27703.1"/>
    <property type="molecule type" value="Genomic_DNA"/>
</dbReference>
<evidence type="ECO:0000313" key="11">
    <source>
        <dbReference type="Proteomes" id="UP000075517"/>
    </source>
</evidence>
<keyword evidence="2 4" id="KW-0255">Endonuclease</keyword>
<accession>A0A150MTB2</accession>
<dbReference type="OrthoDB" id="46571at2"/>
<dbReference type="GO" id="GO:0019843">
    <property type="term" value="F:rRNA binding"/>
    <property type="evidence" value="ECO:0007669"/>
    <property type="project" value="UniProtKB-UniRule"/>
</dbReference>
<dbReference type="AlphaFoldDB" id="A0A150MTB2"/>
<evidence type="ECO:0000313" key="6">
    <source>
        <dbReference type="EMBL" id="KAF6511245.1"/>
    </source>
</evidence>
<keyword evidence="4" id="KW-0963">Cytoplasm</keyword>